<comment type="catalytic activity">
    <reaction evidence="3">
        <text>UTP + H2O = UMP + diphosphate + H(+)</text>
        <dbReference type="Rhea" id="RHEA:29395"/>
        <dbReference type="ChEBI" id="CHEBI:15377"/>
        <dbReference type="ChEBI" id="CHEBI:15378"/>
        <dbReference type="ChEBI" id="CHEBI:33019"/>
        <dbReference type="ChEBI" id="CHEBI:46398"/>
        <dbReference type="ChEBI" id="CHEBI:57865"/>
        <dbReference type="EC" id="3.6.1.9"/>
    </reaction>
</comment>
<comment type="subcellular location">
    <subcellularLocation>
        <location evidence="3">Cytoplasm</location>
    </subcellularLocation>
</comment>
<evidence type="ECO:0000313" key="4">
    <source>
        <dbReference type="EMBL" id="KPL13055.1"/>
    </source>
</evidence>
<dbReference type="GO" id="GO:0009117">
    <property type="term" value="P:nucleotide metabolic process"/>
    <property type="evidence" value="ECO:0007669"/>
    <property type="project" value="UniProtKB-KW"/>
</dbReference>
<dbReference type="GO" id="GO:0036221">
    <property type="term" value="F:UTP diphosphatase activity"/>
    <property type="evidence" value="ECO:0007669"/>
    <property type="project" value="RHEA"/>
</dbReference>
<evidence type="ECO:0000256" key="2">
    <source>
        <dbReference type="ARBA" id="ARBA00022801"/>
    </source>
</evidence>
<name>A0A0S8JTR0_UNCW3</name>
<keyword evidence="3" id="KW-0546">Nucleotide metabolism</keyword>
<keyword evidence="3" id="KW-0963">Cytoplasm</keyword>
<dbReference type="NCBIfam" id="TIGR00172">
    <property type="entry name" value="maf"/>
    <property type="match status" value="1"/>
</dbReference>
<comment type="function">
    <text evidence="3">Nucleoside triphosphate pyrophosphatase that hydrolyzes dTTP and UTP. May have a dual role in cell division arrest and in preventing the incorporation of modified nucleotides into cellular nucleic acids.</text>
</comment>
<protein>
    <recommendedName>
        <fullName evidence="3">dTTP/UTP pyrophosphatase</fullName>
        <shortName evidence="3">dTTPase/UTPase</shortName>
        <ecNumber evidence="3">3.6.1.9</ecNumber>
    </recommendedName>
    <alternativeName>
        <fullName evidence="3">Nucleoside triphosphate pyrophosphatase</fullName>
    </alternativeName>
    <alternativeName>
        <fullName evidence="3">Nucleotide pyrophosphatase</fullName>
        <shortName evidence="3">Nucleotide PPase</shortName>
    </alternativeName>
</protein>
<dbReference type="Proteomes" id="UP000050975">
    <property type="component" value="Unassembled WGS sequence"/>
</dbReference>
<gene>
    <name evidence="4" type="ORF">AMJ74_05780</name>
</gene>
<feature type="active site" description="Proton acceptor" evidence="3">
    <location>
        <position position="78"/>
    </location>
</feature>
<proteinExistence type="inferred from homology"/>
<dbReference type="PANTHER" id="PTHR43213">
    <property type="entry name" value="BIFUNCTIONAL DTTP/UTP PYROPHOSPHATASE/METHYLTRANSFERASE PROTEIN-RELATED"/>
    <property type="match status" value="1"/>
</dbReference>
<feature type="site" description="Important for substrate specificity" evidence="3">
    <location>
        <position position="14"/>
    </location>
</feature>
<evidence type="ECO:0000313" key="5">
    <source>
        <dbReference type="Proteomes" id="UP000050975"/>
    </source>
</evidence>
<dbReference type="HAMAP" id="MF_00528">
    <property type="entry name" value="Maf"/>
    <property type="match status" value="1"/>
</dbReference>
<reference evidence="4 5" key="1">
    <citation type="journal article" date="2015" name="Microbiome">
        <title>Genomic resolution of linkages in carbon, nitrogen, and sulfur cycling among widespread estuary sediment bacteria.</title>
        <authorList>
            <person name="Baker B.J."/>
            <person name="Lazar C.S."/>
            <person name="Teske A.P."/>
            <person name="Dick G.J."/>
        </authorList>
    </citation>
    <scope>NUCLEOTIDE SEQUENCE [LARGE SCALE GENOMIC DNA]</scope>
    <source>
        <strain evidence="4">SM1_77</strain>
    </source>
</reference>
<dbReference type="EMBL" id="LJVE01000122">
    <property type="protein sequence ID" value="KPL13055.1"/>
    <property type="molecule type" value="Genomic_DNA"/>
</dbReference>
<sequence length="196" mass="22208">MHEKKILLASRSPRRAELLRRVFPSERIIVIGSDISENRRKDERAEAFCRRIAKEKAASVWRKYEGQRSRVVAVVGADTVIRFKQEVIGQPKDGADAMRILNKLSGHCHEVITGVAVLFPAFARFKTFIVKSKVWMHKLGMETIEDYIATGEPLDKAGAYAIQGRGRSLVERYEGSYTNIVGLPVEELRRIVNSPE</sequence>
<comment type="caution">
    <text evidence="3">Lacks conserved residue(s) required for the propagation of feature annotation.</text>
</comment>
<dbReference type="Gene3D" id="3.90.950.10">
    <property type="match status" value="1"/>
</dbReference>
<organism evidence="4 5">
    <name type="scientific">candidate division WOR_3 bacterium SM1_77</name>
    <dbReference type="NCBI Taxonomy" id="1703778"/>
    <lineage>
        <taxon>Bacteria</taxon>
        <taxon>Bacteria division WOR-3</taxon>
    </lineage>
</organism>
<comment type="cofactor">
    <cofactor evidence="1 3">
        <name>a divalent metal cation</name>
        <dbReference type="ChEBI" id="CHEBI:60240"/>
    </cofactor>
</comment>
<comment type="catalytic activity">
    <reaction evidence="3">
        <text>dTTP + H2O = dTMP + diphosphate + H(+)</text>
        <dbReference type="Rhea" id="RHEA:28534"/>
        <dbReference type="ChEBI" id="CHEBI:15377"/>
        <dbReference type="ChEBI" id="CHEBI:15378"/>
        <dbReference type="ChEBI" id="CHEBI:33019"/>
        <dbReference type="ChEBI" id="CHEBI:37568"/>
        <dbReference type="ChEBI" id="CHEBI:63528"/>
        <dbReference type="EC" id="3.6.1.9"/>
    </reaction>
</comment>
<dbReference type="SUPFAM" id="SSF52972">
    <property type="entry name" value="ITPase-like"/>
    <property type="match status" value="1"/>
</dbReference>
<dbReference type="CDD" id="cd00555">
    <property type="entry name" value="Maf"/>
    <property type="match status" value="1"/>
</dbReference>
<dbReference type="InterPro" id="IPR029001">
    <property type="entry name" value="ITPase-like_fam"/>
</dbReference>
<dbReference type="EC" id="3.6.1.9" evidence="3"/>
<dbReference type="InterPro" id="IPR003697">
    <property type="entry name" value="Maf-like"/>
</dbReference>
<dbReference type="PATRIC" id="fig|1703778.3.peg.927"/>
<dbReference type="PIRSF" id="PIRSF006305">
    <property type="entry name" value="Maf"/>
    <property type="match status" value="1"/>
</dbReference>
<dbReference type="GO" id="GO:0036218">
    <property type="term" value="F:dTTP diphosphatase activity"/>
    <property type="evidence" value="ECO:0007669"/>
    <property type="project" value="RHEA"/>
</dbReference>
<feature type="site" description="Important for substrate specificity" evidence="3">
    <location>
        <position position="79"/>
    </location>
</feature>
<keyword evidence="2 3" id="KW-0378">Hydrolase</keyword>
<dbReference type="AlphaFoldDB" id="A0A0S8JTR0"/>
<dbReference type="Pfam" id="PF02545">
    <property type="entry name" value="Maf"/>
    <property type="match status" value="1"/>
</dbReference>
<feature type="site" description="Important for substrate specificity" evidence="3">
    <location>
        <position position="163"/>
    </location>
</feature>
<dbReference type="GO" id="GO:0005737">
    <property type="term" value="C:cytoplasm"/>
    <property type="evidence" value="ECO:0007669"/>
    <property type="project" value="UniProtKB-SubCell"/>
</dbReference>
<evidence type="ECO:0000256" key="1">
    <source>
        <dbReference type="ARBA" id="ARBA00001968"/>
    </source>
</evidence>
<accession>A0A0S8JTR0</accession>
<evidence type="ECO:0000256" key="3">
    <source>
        <dbReference type="HAMAP-Rule" id="MF_00528"/>
    </source>
</evidence>
<comment type="caution">
    <text evidence="4">The sequence shown here is derived from an EMBL/GenBank/DDBJ whole genome shotgun (WGS) entry which is preliminary data.</text>
</comment>
<comment type="similarity">
    <text evidence="3">Belongs to the Maf family. YhdE subfamily.</text>
</comment>
<dbReference type="PANTHER" id="PTHR43213:SF5">
    <property type="entry name" value="BIFUNCTIONAL DTTP_UTP PYROPHOSPHATASE_METHYLTRANSFERASE PROTEIN-RELATED"/>
    <property type="match status" value="1"/>
</dbReference>